<dbReference type="PANTHER" id="PTHR32054">
    <property type="entry name" value="HEAVY CHAIN, PUTATIVE, EXPRESSED-RELATED-RELATED"/>
    <property type="match status" value="1"/>
</dbReference>
<evidence type="ECO:0000256" key="1">
    <source>
        <dbReference type="ARBA" id="ARBA00005485"/>
    </source>
</evidence>
<organism evidence="4 5">
    <name type="scientific">Handroanthus impetiginosus</name>
    <dbReference type="NCBI Taxonomy" id="429701"/>
    <lineage>
        <taxon>Eukaryota</taxon>
        <taxon>Viridiplantae</taxon>
        <taxon>Streptophyta</taxon>
        <taxon>Embryophyta</taxon>
        <taxon>Tracheophyta</taxon>
        <taxon>Spermatophyta</taxon>
        <taxon>Magnoliopsida</taxon>
        <taxon>eudicotyledons</taxon>
        <taxon>Gunneridae</taxon>
        <taxon>Pentapetalae</taxon>
        <taxon>asterids</taxon>
        <taxon>lamiids</taxon>
        <taxon>Lamiales</taxon>
        <taxon>Bignoniaceae</taxon>
        <taxon>Crescentiina</taxon>
        <taxon>Tabebuia alliance</taxon>
        <taxon>Handroanthus</taxon>
    </lineage>
</organism>
<sequence length="218" mass="24363">MENGGMTKMSKAEIDTSAPFQSVKEAVTLFGETVVAGELYANNPRTEGTRRKHNEETATLMSELEEAKQNLRKAQERSIQMTQCLSSLQQELEQAKRELHHFKTRHVLSDLEIQEDLKYVESSSELIEQVNKNIFANKRSMSTARVVVPPSLVNKDTFANNRSMSMARVVVPPSSKAAEEAVLQRNASLKKKKKKKQLIPFIAGIFGKKKGSSEIGLA</sequence>
<dbReference type="GO" id="GO:0009904">
    <property type="term" value="P:chloroplast accumulation movement"/>
    <property type="evidence" value="ECO:0007669"/>
    <property type="project" value="TreeGrafter"/>
</dbReference>
<dbReference type="OrthoDB" id="4585693at2759"/>
<proteinExistence type="inferred from homology"/>
<reference evidence="5" key="1">
    <citation type="journal article" date="2018" name="Gigascience">
        <title>Genome assembly of the Pink Ipe (Handroanthus impetiginosus, Bignoniaceae), a highly valued, ecologically keystone Neotropical timber forest tree.</title>
        <authorList>
            <person name="Silva-Junior O.B."/>
            <person name="Grattapaglia D."/>
            <person name="Novaes E."/>
            <person name="Collevatti R.G."/>
        </authorList>
    </citation>
    <scope>NUCLEOTIDE SEQUENCE [LARGE SCALE GENOMIC DNA]</scope>
    <source>
        <strain evidence="5">cv. UFG-1</strain>
    </source>
</reference>
<keyword evidence="5" id="KW-1185">Reference proteome</keyword>
<comment type="similarity">
    <text evidence="1">Belongs to the WEB family.</text>
</comment>
<dbReference type="Proteomes" id="UP000231279">
    <property type="component" value="Unassembled WGS sequence"/>
</dbReference>
<dbReference type="EMBL" id="NKXS01002096">
    <property type="protein sequence ID" value="PIN15350.1"/>
    <property type="molecule type" value="Genomic_DNA"/>
</dbReference>
<dbReference type="PANTHER" id="PTHR32054:SF31">
    <property type="entry name" value="PROTEIN WEAK CHLOROPLAST MOVEMENT UNDER BLUE LIGHT 1"/>
    <property type="match status" value="1"/>
</dbReference>
<accession>A0A2G9HDI2</accession>
<evidence type="ECO:0000256" key="2">
    <source>
        <dbReference type="ARBA" id="ARBA00023054"/>
    </source>
</evidence>
<evidence type="ECO:0000313" key="5">
    <source>
        <dbReference type="Proteomes" id="UP000231279"/>
    </source>
</evidence>
<gene>
    <name evidence="4" type="ORF">CDL12_12011</name>
</gene>
<feature type="coiled-coil region" evidence="3">
    <location>
        <begin position="50"/>
        <end position="105"/>
    </location>
</feature>
<dbReference type="GO" id="GO:0005829">
    <property type="term" value="C:cytosol"/>
    <property type="evidence" value="ECO:0007669"/>
    <property type="project" value="TreeGrafter"/>
</dbReference>
<dbReference type="STRING" id="429701.A0A2G9HDI2"/>
<keyword evidence="2 3" id="KW-0175">Coiled coil</keyword>
<comment type="caution">
    <text evidence="4">The sequence shown here is derived from an EMBL/GenBank/DDBJ whole genome shotgun (WGS) entry which is preliminary data.</text>
</comment>
<evidence type="ECO:0000256" key="3">
    <source>
        <dbReference type="SAM" id="Coils"/>
    </source>
</evidence>
<dbReference type="AlphaFoldDB" id="A0A2G9HDI2"/>
<evidence type="ECO:0008006" key="6">
    <source>
        <dbReference type="Google" id="ProtNLM"/>
    </source>
</evidence>
<dbReference type="GO" id="GO:0009903">
    <property type="term" value="P:chloroplast avoidance movement"/>
    <property type="evidence" value="ECO:0007669"/>
    <property type="project" value="TreeGrafter"/>
</dbReference>
<evidence type="ECO:0000313" key="4">
    <source>
        <dbReference type="EMBL" id="PIN15350.1"/>
    </source>
</evidence>
<protein>
    <recommendedName>
        <fullName evidence="6">WEB family protein</fullName>
    </recommendedName>
</protein>
<name>A0A2G9HDI2_9LAMI</name>